<comment type="caution">
    <text evidence="1">The sequence shown here is derived from an EMBL/GenBank/DDBJ whole genome shotgun (WGS) entry which is preliminary data.</text>
</comment>
<name>A0AAD8BI56_BIOPF</name>
<proteinExistence type="predicted"/>
<dbReference type="AlphaFoldDB" id="A0AAD8BI56"/>
<keyword evidence="2" id="KW-1185">Reference proteome</keyword>
<sequence length="181" mass="20013">PPCVSRPGFTPQRAAVRFSTRFYATEGRRVLLDQVSSTEGRSVHLGEISLHREPQSASWPGFTPQKAAVCFSTRFYAIEGRRVLLDQVSSTEGRSVHLGEISLHREPQSASWPVFTPQKVAVCFSTRFYVTEGRSVLLGGGGIAEFNSLHVQPGDLSTGSMTLAFIVNDINRVFSYKIKHI</sequence>
<accession>A0AAD8BI56</accession>
<feature type="non-terminal residue" evidence="1">
    <location>
        <position position="1"/>
    </location>
</feature>
<dbReference type="EMBL" id="JASAOG010000074">
    <property type="protein sequence ID" value="KAK0054826.1"/>
    <property type="molecule type" value="Genomic_DNA"/>
</dbReference>
<evidence type="ECO:0000313" key="2">
    <source>
        <dbReference type="Proteomes" id="UP001233172"/>
    </source>
</evidence>
<dbReference type="Proteomes" id="UP001233172">
    <property type="component" value="Unassembled WGS sequence"/>
</dbReference>
<gene>
    <name evidence="1" type="ORF">Bpfe_015672</name>
</gene>
<reference evidence="1" key="2">
    <citation type="submission" date="2023-04" db="EMBL/GenBank/DDBJ databases">
        <authorList>
            <person name="Bu L."/>
            <person name="Lu L."/>
            <person name="Laidemitt M.R."/>
            <person name="Zhang S.M."/>
            <person name="Mutuku M."/>
            <person name="Mkoji G."/>
            <person name="Steinauer M."/>
            <person name="Loker E.S."/>
        </authorList>
    </citation>
    <scope>NUCLEOTIDE SEQUENCE</scope>
    <source>
        <strain evidence="1">KasaAsao</strain>
        <tissue evidence="1">Whole Snail</tissue>
    </source>
</reference>
<organism evidence="1 2">
    <name type="scientific">Biomphalaria pfeifferi</name>
    <name type="common">Bloodfluke planorb</name>
    <name type="synonym">Freshwater snail</name>
    <dbReference type="NCBI Taxonomy" id="112525"/>
    <lineage>
        <taxon>Eukaryota</taxon>
        <taxon>Metazoa</taxon>
        <taxon>Spiralia</taxon>
        <taxon>Lophotrochozoa</taxon>
        <taxon>Mollusca</taxon>
        <taxon>Gastropoda</taxon>
        <taxon>Heterobranchia</taxon>
        <taxon>Euthyneura</taxon>
        <taxon>Panpulmonata</taxon>
        <taxon>Hygrophila</taxon>
        <taxon>Lymnaeoidea</taxon>
        <taxon>Planorbidae</taxon>
        <taxon>Biomphalaria</taxon>
    </lineage>
</organism>
<evidence type="ECO:0000313" key="1">
    <source>
        <dbReference type="EMBL" id="KAK0054826.1"/>
    </source>
</evidence>
<reference evidence="1" key="1">
    <citation type="journal article" date="2023" name="PLoS Negl. Trop. Dis.">
        <title>A genome sequence for Biomphalaria pfeifferi, the major vector snail for the human-infecting parasite Schistosoma mansoni.</title>
        <authorList>
            <person name="Bu L."/>
            <person name="Lu L."/>
            <person name="Laidemitt M.R."/>
            <person name="Zhang S.M."/>
            <person name="Mutuku M."/>
            <person name="Mkoji G."/>
            <person name="Steinauer M."/>
            <person name="Loker E.S."/>
        </authorList>
    </citation>
    <scope>NUCLEOTIDE SEQUENCE</scope>
    <source>
        <strain evidence="1">KasaAsao</strain>
    </source>
</reference>
<protein>
    <submittedName>
        <fullName evidence="1">Uncharacterized protein</fullName>
    </submittedName>
</protein>